<evidence type="ECO:0000256" key="1">
    <source>
        <dbReference type="ARBA" id="ARBA00001210"/>
    </source>
</evidence>
<evidence type="ECO:0000313" key="8">
    <source>
        <dbReference type="EMBL" id="PNV58802.1"/>
    </source>
</evidence>
<keyword evidence="4 7" id="KW-0547">Nucleotide-binding</keyword>
<dbReference type="InterPro" id="IPR017551">
    <property type="entry name" value="TriPribosyl-deP-CoA_syn_CitG"/>
</dbReference>
<dbReference type="EC" id="2.4.2.52" evidence="7"/>
<dbReference type="EMBL" id="POTQ01000001">
    <property type="protein sequence ID" value="PNV58802.1"/>
    <property type="molecule type" value="Genomic_DNA"/>
</dbReference>
<organism evidence="8 9">
    <name type="scientific">Limosilactobacillus fermentum</name>
    <name type="common">Lactobacillus fermentum</name>
    <dbReference type="NCBI Taxonomy" id="1613"/>
    <lineage>
        <taxon>Bacteria</taxon>
        <taxon>Bacillati</taxon>
        <taxon>Bacillota</taxon>
        <taxon>Bacilli</taxon>
        <taxon>Lactobacillales</taxon>
        <taxon>Lactobacillaceae</taxon>
        <taxon>Limosilactobacillus</taxon>
    </lineage>
</organism>
<comment type="similarity">
    <text evidence="7">Belongs to the CitG/MdcB family.</text>
</comment>
<dbReference type="PANTHER" id="PTHR30201:SF2">
    <property type="entry name" value="2-(5''-TRIPHOSPHORIBOSYL)-3'-DEPHOSPHOCOENZYME-A SYNTHASE"/>
    <property type="match status" value="1"/>
</dbReference>
<dbReference type="GO" id="GO:0051191">
    <property type="term" value="P:prosthetic group biosynthetic process"/>
    <property type="evidence" value="ECO:0007669"/>
    <property type="project" value="InterPro"/>
</dbReference>
<dbReference type="AlphaFoldDB" id="A0A2K2TLF1"/>
<dbReference type="GO" id="GO:0005524">
    <property type="term" value="F:ATP binding"/>
    <property type="evidence" value="ECO:0007669"/>
    <property type="project" value="UniProtKB-KW"/>
</dbReference>
<comment type="caution">
    <text evidence="8">The sequence shown here is derived from an EMBL/GenBank/DDBJ whole genome shotgun (WGS) entry which is preliminary data.</text>
</comment>
<protein>
    <recommendedName>
        <fullName evidence="7">Probable 2-(5''-triphosphoribosyl)-3'-dephosphocoenzyme-A synthase</fullName>
        <shortName evidence="7">2-(5''-triphosphoribosyl)-3'-dephospho-CoA synthase</shortName>
        <ecNumber evidence="7">2.4.2.52</ecNumber>
    </recommendedName>
</protein>
<dbReference type="Proteomes" id="UP000236514">
    <property type="component" value="Unassembled WGS sequence"/>
</dbReference>
<dbReference type="GO" id="GO:0050519">
    <property type="term" value="F:holo-citrate lyase synthase activity"/>
    <property type="evidence" value="ECO:0007669"/>
    <property type="project" value="UniProtKB-EC"/>
</dbReference>
<keyword evidence="2 7" id="KW-0808">Transferase</keyword>
<dbReference type="NCBIfam" id="TIGR03124">
    <property type="entry name" value="citrate_citX"/>
    <property type="match status" value="1"/>
</dbReference>
<keyword evidence="3" id="KW-0548">Nucleotidyltransferase</keyword>
<evidence type="ECO:0000256" key="4">
    <source>
        <dbReference type="ARBA" id="ARBA00022741"/>
    </source>
</evidence>
<dbReference type="RefSeq" id="WP_024271889.1">
    <property type="nucleotide sequence ID" value="NZ_CAKMAZ010000012.1"/>
</dbReference>
<accession>A0A2K2TLF1</accession>
<evidence type="ECO:0000256" key="7">
    <source>
        <dbReference type="HAMAP-Rule" id="MF_00397"/>
    </source>
</evidence>
<evidence type="ECO:0000256" key="2">
    <source>
        <dbReference type="ARBA" id="ARBA00022679"/>
    </source>
</evidence>
<dbReference type="Pfam" id="PF01874">
    <property type="entry name" value="CitG"/>
    <property type="match status" value="1"/>
</dbReference>
<evidence type="ECO:0000256" key="3">
    <source>
        <dbReference type="ARBA" id="ARBA00022695"/>
    </source>
</evidence>
<dbReference type="GO" id="GO:0046917">
    <property type="term" value="F:triphosphoribosyl-dephospho-CoA synthase activity"/>
    <property type="evidence" value="ECO:0007669"/>
    <property type="project" value="UniProtKB-UniRule"/>
</dbReference>
<evidence type="ECO:0000256" key="5">
    <source>
        <dbReference type="ARBA" id="ARBA00022840"/>
    </source>
</evidence>
<dbReference type="PANTHER" id="PTHR30201">
    <property type="entry name" value="TRIPHOSPHORIBOSYL-DEPHOSPHO-COA SYNTHASE"/>
    <property type="match status" value="1"/>
</dbReference>
<dbReference type="Pfam" id="PF03802">
    <property type="entry name" value="CitX"/>
    <property type="match status" value="1"/>
</dbReference>
<dbReference type="HAMAP" id="MF_00397">
    <property type="entry name" value="CitG"/>
    <property type="match status" value="1"/>
</dbReference>
<reference evidence="8 9" key="1">
    <citation type="submission" date="2018-01" db="EMBL/GenBank/DDBJ databases">
        <title>Draft genome sequence of the feruloyl esterase-producing strain Lactobacillus fermentum CRL 1446, isolated from artisanal goat milk cheese.</title>
        <authorList>
            <person name="Abeijon Mukdsi M.C."/>
            <person name="Saavedra L."/>
            <person name="Gauffin Cano M.P."/>
            <person name="Hebert E.M."/>
            <person name="Medina R.B."/>
        </authorList>
    </citation>
    <scope>NUCLEOTIDE SEQUENCE [LARGE SCALE GENOMIC DNA]</scope>
    <source>
        <strain evidence="8 9">CRL 1446</strain>
    </source>
</reference>
<dbReference type="InterPro" id="IPR005551">
    <property type="entry name" value="CitX"/>
</dbReference>
<evidence type="ECO:0000313" key="9">
    <source>
        <dbReference type="Proteomes" id="UP000236514"/>
    </source>
</evidence>
<proteinExistence type="inferred from homology"/>
<dbReference type="InterPro" id="IPR002736">
    <property type="entry name" value="CitG"/>
</dbReference>
<dbReference type="Gene3D" id="1.10.4200.10">
    <property type="entry name" value="Triphosphoribosyl-dephospho-CoA protein"/>
    <property type="match status" value="1"/>
</dbReference>
<sequence>MTNIFATGQPQDIPAVLANKDRRTALQQRLVAAHPGMTVVAAKLNIPGSIKNNRAIQRFFTAELLALERDWLTAGQLFCQDTEWLDAGTGPERFYLVKAAPQDVKAQTTRFEEGQASHRLFDLDVLVQRAGQVVPLSRADSRQPARRCFVCGRPAKECGRSRRHTVAELQAAVSSLISAALAVEQRRRVRDRLVAFAQQSLLYEVVAWPKPGLVDPVEHGAHPDMSVFTFINSSLSFRRYLEQAAELGLNGHPDDYPLMFKELREFGKRAEQAMFTATHDVNTHKGAVFSLGIMTLAVADSWRRNGRVDLADIQATVKQLLVGLVQDDLQKKAATNQQTAGELQYRQYGLTGIRGEAQAGYPTVFDHGLPTMFATAGEWNRRIIQTMLALARYTEDSTLVKRAGDPAILERKNTQVDACLAAGGITTAAGRAKLAQLEQEFTAKHLSLGGTADLLIVTIFLTLVKEELADGLSNE</sequence>
<dbReference type="NCBIfam" id="TIGR03125">
    <property type="entry name" value="citrate_citG"/>
    <property type="match status" value="1"/>
</dbReference>
<evidence type="ECO:0000256" key="6">
    <source>
        <dbReference type="ARBA" id="ARBA00048574"/>
    </source>
</evidence>
<gene>
    <name evidence="7" type="primary">citG</name>
    <name evidence="8" type="ORF">C1Y38_00570</name>
</gene>
<comment type="catalytic activity">
    <reaction evidence="1 7">
        <text>3'-dephospho-CoA + ATP = 2'-(5''-triphospho-alpha-D-ribosyl)-3'-dephospho-CoA + adenine</text>
        <dbReference type="Rhea" id="RHEA:15117"/>
        <dbReference type="ChEBI" id="CHEBI:16708"/>
        <dbReference type="ChEBI" id="CHEBI:30616"/>
        <dbReference type="ChEBI" id="CHEBI:57328"/>
        <dbReference type="ChEBI" id="CHEBI:61378"/>
        <dbReference type="EC" id="2.4.2.52"/>
    </reaction>
</comment>
<keyword evidence="5 7" id="KW-0067">ATP-binding</keyword>
<comment type="catalytic activity">
    <reaction evidence="6">
        <text>apo-[citrate lyase ACP] + 2'-(5''-triphospho-alpha-D-ribosyl)-3'-dephospho-CoA = holo-[citrate lyase ACP] + diphosphate</text>
        <dbReference type="Rhea" id="RHEA:16333"/>
        <dbReference type="Rhea" id="RHEA-COMP:10157"/>
        <dbReference type="Rhea" id="RHEA-COMP:10158"/>
        <dbReference type="ChEBI" id="CHEBI:29999"/>
        <dbReference type="ChEBI" id="CHEBI:33019"/>
        <dbReference type="ChEBI" id="CHEBI:61378"/>
        <dbReference type="ChEBI" id="CHEBI:82683"/>
        <dbReference type="EC" id="2.7.7.61"/>
    </reaction>
</comment>
<name>A0A2K2TLF1_LIMFE</name>